<gene>
    <name evidence="1" type="ORF">OIDMADRAFT_48841</name>
</gene>
<evidence type="ECO:0000313" key="2">
    <source>
        <dbReference type="Proteomes" id="UP000054321"/>
    </source>
</evidence>
<evidence type="ECO:0000313" key="1">
    <source>
        <dbReference type="EMBL" id="KIN09005.1"/>
    </source>
</evidence>
<reference evidence="2" key="2">
    <citation type="submission" date="2015-01" db="EMBL/GenBank/DDBJ databases">
        <title>Evolutionary Origins and Diversification of the Mycorrhizal Mutualists.</title>
        <authorList>
            <consortium name="DOE Joint Genome Institute"/>
            <consortium name="Mycorrhizal Genomics Consortium"/>
            <person name="Kohler A."/>
            <person name="Kuo A."/>
            <person name="Nagy L.G."/>
            <person name="Floudas D."/>
            <person name="Copeland A."/>
            <person name="Barry K.W."/>
            <person name="Cichocki N."/>
            <person name="Veneault-Fourrey C."/>
            <person name="LaButti K."/>
            <person name="Lindquist E.A."/>
            <person name="Lipzen A."/>
            <person name="Lundell T."/>
            <person name="Morin E."/>
            <person name="Murat C."/>
            <person name="Riley R."/>
            <person name="Ohm R."/>
            <person name="Sun H."/>
            <person name="Tunlid A."/>
            <person name="Henrissat B."/>
            <person name="Grigoriev I.V."/>
            <person name="Hibbett D.S."/>
            <person name="Martin F."/>
        </authorList>
    </citation>
    <scope>NUCLEOTIDE SEQUENCE [LARGE SCALE GENOMIC DNA]</scope>
    <source>
        <strain evidence="2">Zn</strain>
    </source>
</reference>
<keyword evidence="2" id="KW-1185">Reference proteome</keyword>
<organism evidence="1 2">
    <name type="scientific">Oidiodendron maius (strain Zn)</name>
    <dbReference type="NCBI Taxonomy" id="913774"/>
    <lineage>
        <taxon>Eukaryota</taxon>
        <taxon>Fungi</taxon>
        <taxon>Dikarya</taxon>
        <taxon>Ascomycota</taxon>
        <taxon>Pezizomycotina</taxon>
        <taxon>Leotiomycetes</taxon>
        <taxon>Leotiomycetes incertae sedis</taxon>
        <taxon>Myxotrichaceae</taxon>
        <taxon>Oidiodendron</taxon>
    </lineage>
</organism>
<accession>A0A0C3I1Q8</accession>
<dbReference type="InParanoid" id="A0A0C3I1Q8"/>
<proteinExistence type="predicted"/>
<reference evidence="1 2" key="1">
    <citation type="submission" date="2014-04" db="EMBL/GenBank/DDBJ databases">
        <authorList>
            <consortium name="DOE Joint Genome Institute"/>
            <person name="Kuo A."/>
            <person name="Martino E."/>
            <person name="Perotto S."/>
            <person name="Kohler A."/>
            <person name="Nagy L.G."/>
            <person name="Floudas D."/>
            <person name="Copeland A."/>
            <person name="Barry K.W."/>
            <person name="Cichocki N."/>
            <person name="Veneault-Fourrey C."/>
            <person name="LaButti K."/>
            <person name="Lindquist E.A."/>
            <person name="Lipzen A."/>
            <person name="Lundell T."/>
            <person name="Morin E."/>
            <person name="Murat C."/>
            <person name="Sun H."/>
            <person name="Tunlid A."/>
            <person name="Henrissat B."/>
            <person name="Grigoriev I.V."/>
            <person name="Hibbett D.S."/>
            <person name="Martin F."/>
            <person name="Nordberg H.P."/>
            <person name="Cantor M.N."/>
            <person name="Hua S.X."/>
        </authorList>
    </citation>
    <scope>NUCLEOTIDE SEQUENCE [LARGE SCALE GENOMIC DNA]</scope>
    <source>
        <strain evidence="1 2">Zn</strain>
    </source>
</reference>
<sequence>MAEDRIDLLRQAARSMLAALQMLDVDDNELHDLTLHVGYIEKPNSTYQLFSNVYAAPITNRAIILIIAQ</sequence>
<dbReference type="Proteomes" id="UP000054321">
    <property type="component" value="Unassembled WGS sequence"/>
</dbReference>
<name>A0A0C3I1Q8_OIDMZ</name>
<dbReference type="EMBL" id="KN832870">
    <property type="protein sequence ID" value="KIN09005.1"/>
    <property type="molecule type" value="Genomic_DNA"/>
</dbReference>
<dbReference type="HOGENOM" id="CLU_2776599_0_0_1"/>
<protein>
    <submittedName>
        <fullName evidence="1">Uncharacterized protein</fullName>
    </submittedName>
</protein>
<dbReference type="AlphaFoldDB" id="A0A0C3I1Q8"/>